<feature type="chain" id="PRO_5034318835" evidence="1">
    <location>
        <begin position="19"/>
        <end position="265"/>
    </location>
</feature>
<dbReference type="PROSITE" id="PS51257">
    <property type="entry name" value="PROKAR_LIPOPROTEIN"/>
    <property type="match status" value="1"/>
</dbReference>
<protein>
    <submittedName>
        <fullName evidence="2">Uncharacterized protein</fullName>
    </submittedName>
</protein>
<dbReference type="AlphaFoldDB" id="A0A8H7BHC6"/>
<reference evidence="2" key="1">
    <citation type="submission" date="2020-01" db="EMBL/GenBank/DDBJ databases">
        <title>Genome Sequencing of Three Apophysomyces-Like Fungal Strains Confirms a Novel Fungal Genus in the Mucoromycota with divergent Burkholderia-like Endosymbiotic Bacteria.</title>
        <authorList>
            <person name="Stajich J.E."/>
            <person name="Macias A.M."/>
            <person name="Carter-House D."/>
            <person name="Lovett B."/>
            <person name="Kasson L.R."/>
            <person name="Berry K."/>
            <person name="Grigoriev I."/>
            <person name="Chang Y."/>
            <person name="Spatafora J."/>
            <person name="Kasson M.T."/>
        </authorList>
    </citation>
    <scope>NUCLEOTIDE SEQUENCE</scope>
    <source>
        <strain evidence="2">NRRL A-21654</strain>
    </source>
</reference>
<evidence type="ECO:0000256" key="1">
    <source>
        <dbReference type="SAM" id="SignalP"/>
    </source>
</evidence>
<evidence type="ECO:0000313" key="2">
    <source>
        <dbReference type="EMBL" id="KAF7723519.1"/>
    </source>
</evidence>
<proteinExistence type="predicted"/>
<keyword evidence="1" id="KW-0732">Signal</keyword>
<feature type="signal peptide" evidence="1">
    <location>
        <begin position="1"/>
        <end position="18"/>
    </location>
</feature>
<accession>A0A8H7BHC6</accession>
<evidence type="ECO:0000313" key="3">
    <source>
        <dbReference type="Proteomes" id="UP000605846"/>
    </source>
</evidence>
<comment type="caution">
    <text evidence="2">The sequence shown here is derived from an EMBL/GenBank/DDBJ whole genome shotgun (WGS) entry which is preliminary data.</text>
</comment>
<dbReference type="EMBL" id="JABAYA010000149">
    <property type="protein sequence ID" value="KAF7723519.1"/>
    <property type="molecule type" value="Genomic_DNA"/>
</dbReference>
<dbReference type="Proteomes" id="UP000605846">
    <property type="component" value="Unassembled WGS sequence"/>
</dbReference>
<sequence length="265" mass="29481">MLKYSLALIAFFATTSLACEPLCRHGVAQAFAEYYKPVVTMAVDELREPLIASMHRATMPEELDHTLPPGPLQAGAEKAANLALDNFISQATARSLENGIYSVMFSENTEYQPFKGDCNAPPRRLTRNMPRKGESWTLEECEKMDYICGNPPSICHFLDQIKARIVKEIKRQLSEHAKSDNGLLIRGIAKNLREHVGAVMAEFGAGSAMDDPLTVNLLGAYVSNAVRAVDIWADQDIPQLCNKPTFNDVCNGWDDKIKPEILKWP</sequence>
<dbReference type="OrthoDB" id="2324139at2759"/>
<keyword evidence="3" id="KW-1185">Reference proteome</keyword>
<name>A0A8H7BHC6_9FUNG</name>
<gene>
    <name evidence="2" type="ORF">EC973_001894</name>
</gene>
<organism evidence="2 3">
    <name type="scientific">Apophysomyces ossiformis</name>
    <dbReference type="NCBI Taxonomy" id="679940"/>
    <lineage>
        <taxon>Eukaryota</taxon>
        <taxon>Fungi</taxon>
        <taxon>Fungi incertae sedis</taxon>
        <taxon>Mucoromycota</taxon>
        <taxon>Mucoromycotina</taxon>
        <taxon>Mucoromycetes</taxon>
        <taxon>Mucorales</taxon>
        <taxon>Mucorineae</taxon>
        <taxon>Mucoraceae</taxon>
        <taxon>Apophysomyces</taxon>
    </lineage>
</organism>